<accession>A0A1E7EIM4</accession>
<keyword evidence="2" id="KW-1185">Reference proteome</keyword>
<sequence>MDIENGESYIDLDSHADTCVLGCNALKVETPYPERTAIVSFADPSVGTVTTPILSGAFLYTHYTGSQYILVIHQAIYLENMKHSLLCPMQVRENDIILNEHPKSMTENPTSETHAMSGVTDTNELLRIPLLIRGVTSTFHVSKPTLKQYELLPRLTLTSADLTWDPQTKEYELAEAAMLDNYGELKEPGDRPDRFVIKSISEAILNSIDPLLNEDVFADLLKENRNLSATSTSNRQGLSAEKLASTWKIPLRQAQNTLRVTTQRGVRHIANPAISRRFRTNDRMLRYRRIPHTVFTDTLKSTVKSKRQNQYAQMYSTDFGYTRAYPIRKESEAHHTLSKFFKDIGVPDVMVMDGAKAQIHGNFRRKCTEADCKTKQTEPYTPFSNSAEAAIREVKKSSGRKMMETQCPKRIWDDCIELESFIKSHTAIDIWQLEGQVPQTRMTGQTADISQFFELGWYDWCLYHDSAISFPEDKLVLGRWLGPSIDIGPAMTGKILKENGNTRHVSTYRPLTKDEYHDPVKIEQMKQYTIQIHEALGPAAKESDFEDEFEEFVTPINKPYKDKDTKPFEVQDRDEYQDFDAYIGAEVLLPYEDSMRTARVRERKREADGSLKGTSHIDVMFDTRAYILEFPDGAEAEYTANIIAENMYAQCNADGEQYLLLKSICDHKKDGHAVEKADAYITVNNRKSLRKTTKGWLLCVEWKDGTTTWEKLANLKESNPVEVAEYALSVGIDDEPAFKWWVPYTLNKRDRIILAVNSRYHKRTHKFGFEIPKTVQDAFLLDDQNDNDLWAKAIKKEMGKVRIAFDIKPHGEKAPVGFTHIGCHIIFDVKMENFQRKARMVGNGNETGTP</sequence>
<dbReference type="Proteomes" id="UP000095751">
    <property type="component" value="Unassembled WGS sequence"/>
</dbReference>
<organism evidence="1 2">
    <name type="scientific">Fragilariopsis cylindrus CCMP1102</name>
    <dbReference type="NCBI Taxonomy" id="635003"/>
    <lineage>
        <taxon>Eukaryota</taxon>
        <taxon>Sar</taxon>
        <taxon>Stramenopiles</taxon>
        <taxon>Ochrophyta</taxon>
        <taxon>Bacillariophyta</taxon>
        <taxon>Bacillariophyceae</taxon>
        <taxon>Bacillariophycidae</taxon>
        <taxon>Bacillariales</taxon>
        <taxon>Bacillariaceae</taxon>
        <taxon>Fragilariopsis</taxon>
    </lineage>
</organism>
<dbReference type="GO" id="GO:0003676">
    <property type="term" value="F:nucleic acid binding"/>
    <property type="evidence" value="ECO:0007669"/>
    <property type="project" value="InterPro"/>
</dbReference>
<dbReference type="InParanoid" id="A0A1E7EIM4"/>
<dbReference type="Gene3D" id="3.30.420.10">
    <property type="entry name" value="Ribonuclease H-like superfamily/Ribonuclease H"/>
    <property type="match status" value="1"/>
</dbReference>
<evidence type="ECO:0000313" key="1">
    <source>
        <dbReference type="EMBL" id="OEU05742.1"/>
    </source>
</evidence>
<gene>
    <name evidence="1" type="ORF">FRACYDRAFT_204612</name>
</gene>
<dbReference type="InterPro" id="IPR012337">
    <property type="entry name" value="RNaseH-like_sf"/>
</dbReference>
<dbReference type="InterPro" id="IPR036397">
    <property type="entry name" value="RNaseH_sf"/>
</dbReference>
<evidence type="ECO:0000313" key="2">
    <source>
        <dbReference type="Proteomes" id="UP000095751"/>
    </source>
</evidence>
<dbReference type="OrthoDB" id="44357at2759"/>
<reference evidence="1 2" key="1">
    <citation type="submission" date="2016-09" db="EMBL/GenBank/DDBJ databases">
        <title>Extensive genetic diversity and differential bi-allelic expression allows diatom success in the polar Southern Ocean.</title>
        <authorList>
            <consortium name="DOE Joint Genome Institute"/>
            <person name="Mock T."/>
            <person name="Otillar R.P."/>
            <person name="Strauss J."/>
            <person name="Dupont C."/>
            <person name="Frickenhaus S."/>
            <person name="Maumus F."/>
            <person name="Mcmullan M."/>
            <person name="Sanges R."/>
            <person name="Schmutz J."/>
            <person name="Toseland A."/>
            <person name="Valas R."/>
            <person name="Veluchamy A."/>
            <person name="Ward B.J."/>
            <person name="Allen A."/>
            <person name="Barry K."/>
            <person name="Falciatore A."/>
            <person name="Ferrante M."/>
            <person name="Fortunato A.E."/>
            <person name="Gloeckner G."/>
            <person name="Gruber A."/>
            <person name="Hipkin R."/>
            <person name="Janech M."/>
            <person name="Kroth P."/>
            <person name="Leese F."/>
            <person name="Lindquist E."/>
            <person name="Lyon B.R."/>
            <person name="Martin J."/>
            <person name="Mayer C."/>
            <person name="Parker M."/>
            <person name="Quesneville H."/>
            <person name="Raymond J."/>
            <person name="Uhlig C."/>
            <person name="Valentin K.U."/>
            <person name="Worden A.Z."/>
            <person name="Armbrust E.V."/>
            <person name="Bowler C."/>
            <person name="Green B."/>
            <person name="Moulton V."/>
            <person name="Van Oosterhout C."/>
            <person name="Grigoriev I."/>
        </authorList>
    </citation>
    <scope>NUCLEOTIDE SEQUENCE [LARGE SCALE GENOMIC DNA]</scope>
    <source>
        <strain evidence="1 2">CCMP1102</strain>
    </source>
</reference>
<dbReference type="AlphaFoldDB" id="A0A1E7EIM4"/>
<dbReference type="KEGG" id="fcy:FRACYDRAFT_204612"/>
<protein>
    <recommendedName>
        <fullName evidence="3">Integrase catalytic domain-containing protein</fullName>
    </recommendedName>
</protein>
<evidence type="ECO:0008006" key="3">
    <source>
        <dbReference type="Google" id="ProtNLM"/>
    </source>
</evidence>
<dbReference type="EMBL" id="KV784492">
    <property type="protein sequence ID" value="OEU05742.1"/>
    <property type="molecule type" value="Genomic_DNA"/>
</dbReference>
<feature type="non-terminal residue" evidence="1">
    <location>
        <position position="850"/>
    </location>
</feature>
<proteinExistence type="predicted"/>
<name>A0A1E7EIM4_9STRA</name>
<dbReference type="SUPFAM" id="SSF53098">
    <property type="entry name" value="Ribonuclease H-like"/>
    <property type="match status" value="1"/>
</dbReference>